<dbReference type="EMBL" id="JAPDRQ010000022">
    <property type="protein sequence ID" value="KAJ9661542.1"/>
    <property type="molecule type" value="Genomic_DNA"/>
</dbReference>
<evidence type="ECO:0000313" key="2">
    <source>
        <dbReference type="Proteomes" id="UP001172386"/>
    </source>
</evidence>
<gene>
    <name evidence="1" type="ORF">H2198_001922</name>
</gene>
<comment type="caution">
    <text evidence="1">The sequence shown here is derived from an EMBL/GenBank/DDBJ whole genome shotgun (WGS) entry which is preliminary data.</text>
</comment>
<proteinExistence type="predicted"/>
<organism evidence="1 2">
    <name type="scientific">Neophaeococcomyces mojaviensis</name>
    <dbReference type="NCBI Taxonomy" id="3383035"/>
    <lineage>
        <taxon>Eukaryota</taxon>
        <taxon>Fungi</taxon>
        <taxon>Dikarya</taxon>
        <taxon>Ascomycota</taxon>
        <taxon>Pezizomycotina</taxon>
        <taxon>Eurotiomycetes</taxon>
        <taxon>Chaetothyriomycetidae</taxon>
        <taxon>Chaetothyriales</taxon>
        <taxon>Chaetothyriales incertae sedis</taxon>
        <taxon>Neophaeococcomyces</taxon>
    </lineage>
</organism>
<reference evidence="1" key="1">
    <citation type="submission" date="2022-10" db="EMBL/GenBank/DDBJ databases">
        <title>Culturing micro-colonial fungi from biological soil crusts in the Mojave desert and describing Neophaeococcomyces mojavensis, and introducing the new genera and species Taxawa tesnikishii.</title>
        <authorList>
            <person name="Kurbessoian T."/>
            <person name="Stajich J.E."/>
        </authorList>
    </citation>
    <scope>NUCLEOTIDE SEQUENCE</scope>
    <source>
        <strain evidence="1">JES_112</strain>
    </source>
</reference>
<evidence type="ECO:0000313" key="1">
    <source>
        <dbReference type="EMBL" id="KAJ9661542.1"/>
    </source>
</evidence>
<dbReference type="Proteomes" id="UP001172386">
    <property type="component" value="Unassembled WGS sequence"/>
</dbReference>
<accession>A0ACC3AFN8</accession>
<name>A0ACC3AFN8_9EURO</name>
<sequence>MSVNEMDHDDEERLLQSNQENDHEEFRASPASKYSKTFWHSFLLFITFIASIFSFVALEHRWKHPFTIPKISSQEVCEHATARPSWHSLPLHRRHAYTRAVQRLTTIPSRLGLNTSLYDDFTYIHIQLTWQVHHVAVSLPFHRYFVHVFEQTLQDEGGYDGLMPYWDWTLDAQSPLDSPIWDSWAGFGGNGSEAADSCVEEGILGRIAKPANYSECGYKPHCVKRVFDDSKQYGMLHSKQWNKEIVKHIIEGSKTYDELREGLENGPHRHLHLGIGGEMPTASSTNDPLFFLHHSQIDRLWWLWQQRNPKTRNVEFFGPTALSDDSTEPIRASLHDSIKMLGLAHDIAVGDVMTTKSELLCYKYKLEL</sequence>
<keyword evidence="2" id="KW-1185">Reference proteome</keyword>
<protein>
    <submittedName>
        <fullName evidence="1">Uncharacterized protein</fullName>
    </submittedName>
</protein>